<reference evidence="6 7" key="1">
    <citation type="submission" date="2019-01" db="EMBL/GenBank/DDBJ databases">
        <title>Lacunisphaera sp. strain TWA-58.</title>
        <authorList>
            <person name="Chen W.-M."/>
        </authorList>
    </citation>
    <scope>NUCLEOTIDE SEQUENCE [LARGE SCALE GENOMIC DNA]</scope>
    <source>
        <strain evidence="6 7">TWA-58</strain>
    </source>
</reference>
<dbReference type="GO" id="GO:0030313">
    <property type="term" value="C:cell envelope"/>
    <property type="evidence" value="ECO:0007669"/>
    <property type="project" value="UniProtKB-SubCell"/>
</dbReference>
<keyword evidence="4" id="KW-0472">Membrane</keyword>
<dbReference type="PANTHER" id="PTHR32347">
    <property type="entry name" value="EFFLUX SYSTEM COMPONENT YKNX-RELATED"/>
    <property type="match status" value="1"/>
</dbReference>
<accession>A0A4Q1C439</accession>
<dbReference type="Gene3D" id="2.40.50.100">
    <property type="match status" value="1"/>
</dbReference>
<protein>
    <submittedName>
        <fullName evidence="6">Efflux RND transporter periplasmic adaptor subunit</fullName>
    </submittedName>
</protein>
<dbReference type="Gene3D" id="1.10.287.470">
    <property type="entry name" value="Helix hairpin bin"/>
    <property type="match status" value="1"/>
</dbReference>
<evidence type="ECO:0000256" key="3">
    <source>
        <dbReference type="ARBA" id="ARBA00023054"/>
    </source>
</evidence>
<keyword evidence="7" id="KW-1185">Reference proteome</keyword>
<dbReference type="InterPro" id="IPR006143">
    <property type="entry name" value="RND_pump_MFP"/>
</dbReference>
<sequence>MATTSKPKPFRWIPYAFGAVFAALIVVGLRPQPVPVETARVVVGPLRATVSEEGKTRIKQRYVVAAPVSGQLRRIAFKPGAEVEAGVTVVAVIDPLPASPLDERTRALAEARRDTARVQVEKSRTAHELARNELRRIEQMFAAKTISPQELESAQARETAAARDVVAAEGALRSAEAELSTSAGGPVSAPAGSTQPIEVRANATGRILHVFQESVRAVAQGTPLLEIGDPADLEVVVEMLSRDGAAIAAGAPVSLEQWGGPTALEGRVRLVEPAAFTKYSALGVEEQRVNVVVDITSPREAWRSLGDNFRVEARVITWESDRALKVPVSGLFRQGNAWAAYVVRSGKAELVPVEAGKSGSGEIQITGGLQEGDEVILYPGDRIKDGQRVKPTKV</sequence>
<name>A0A4Q1C439_9BACT</name>
<evidence type="ECO:0000256" key="1">
    <source>
        <dbReference type="ARBA" id="ARBA00004196"/>
    </source>
</evidence>
<evidence type="ECO:0000256" key="4">
    <source>
        <dbReference type="SAM" id="Phobius"/>
    </source>
</evidence>
<evidence type="ECO:0000313" key="6">
    <source>
        <dbReference type="EMBL" id="RXK53147.1"/>
    </source>
</evidence>
<dbReference type="NCBIfam" id="TIGR01730">
    <property type="entry name" value="RND_mfp"/>
    <property type="match status" value="1"/>
</dbReference>
<evidence type="ECO:0000256" key="2">
    <source>
        <dbReference type="ARBA" id="ARBA00009477"/>
    </source>
</evidence>
<comment type="caution">
    <text evidence="6">The sequence shown here is derived from an EMBL/GenBank/DDBJ whole genome shotgun (WGS) entry which is preliminary data.</text>
</comment>
<evidence type="ECO:0000313" key="7">
    <source>
        <dbReference type="Proteomes" id="UP000290218"/>
    </source>
</evidence>
<comment type="similarity">
    <text evidence="2">Belongs to the membrane fusion protein (MFP) (TC 8.A.1) family.</text>
</comment>
<dbReference type="PANTHER" id="PTHR32347:SF29">
    <property type="entry name" value="UPF0194 MEMBRANE PROTEIN YBHG"/>
    <property type="match status" value="1"/>
</dbReference>
<comment type="subcellular location">
    <subcellularLocation>
        <location evidence="1">Cell envelope</location>
    </subcellularLocation>
</comment>
<feature type="transmembrane region" description="Helical" evidence="4">
    <location>
        <begin position="12"/>
        <end position="29"/>
    </location>
</feature>
<dbReference type="InterPro" id="IPR050465">
    <property type="entry name" value="UPF0194_transport"/>
</dbReference>
<dbReference type="AlphaFoldDB" id="A0A4Q1C439"/>
<dbReference type="EMBL" id="SDHX01000002">
    <property type="protein sequence ID" value="RXK53147.1"/>
    <property type="molecule type" value="Genomic_DNA"/>
</dbReference>
<organism evidence="6 7">
    <name type="scientific">Oleiharenicola lentus</name>
    <dbReference type="NCBI Taxonomy" id="2508720"/>
    <lineage>
        <taxon>Bacteria</taxon>
        <taxon>Pseudomonadati</taxon>
        <taxon>Verrucomicrobiota</taxon>
        <taxon>Opitutia</taxon>
        <taxon>Opitutales</taxon>
        <taxon>Opitutaceae</taxon>
        <taxon>Oleiharenicola</taxon>
    </lineage>
</organism>
<keyword evidence="4" id="KW-1133">Transmembrane helix</keyword>
<dbReference type="Gene3D" id="2.40.420.20">
    <property type="match status" value="1"/>
</dbReference>
<dbReference type="RefSeq" id="WP_129048735.1">
    <property type="nucleotide sequence ID" value="NZ_SDHX01000002.1"/>
</dbReference>
<dbReference type="OrthoDB" id="9791520at2"/>
<evidence type="ECO:0000259" key="5">
    <source>
        <dbReference type="Pfam" id="PF25989"/>
    </source>
</evidence>
<dbReference type="GO" id="GO:0016020">
    <property type="term" value="C:membrane"/>
    <property type="evidence" value="ECO:0007669"/>
    <property type="project" value="InterPro"/>
</dbReference>
<keyword evidence="3" id="KW-0175">Coiled coil</keyword>
<feature type="domain" description="YknX-like C-terminal permuted SH3-like" evidence="5">
    <location>
        <begin position="323"/>
        <end position="390"/>
    </location>
</feature>
<proteinExistence type="inferred from homology"/>
<dbReference type="GO" id="GO:0022857">
    <property type="term" value="F:transmembrane transporter activity"/>
    <property type="evidence" value="ECO:0007669"/>
    <property type="project" value="InterPro"/>
</dbReference>
<keyword evidence="4" id="KW-0812">Transmembrane</keyword>
<gene>
    <name evidence="6" type="ORF">ESB00_15685</name>
</gene>
<dbReference type="Proteomes" id="UP000290218">
    <property type="component" value="Unassembled WGS sequence"/>
</dbReference>
<dbReference type="Pfam" id="PF25989">
    <property type="entry name" value="YknX_C"/>
    <property type="match status" value="1"/>
</dbReference>
<dbReference type="SUPFAM" id="SSF56954">
    <property type="entry name" value="Outer membrane efflux proteins (OEP)"/>
    <property type="match status" value="1"/>
</dbReference>
<dbReference type="InterPro" id="IPR058637">
    <property type="entry name" value="YknX-like_C"/>
</dbReference>